<dbReference type="EMBL" id="AUZY01008757">
    <property type="protein sequence ID" value="EQD44923.1"/>
    <property type="molecule type" value="Genomic_DNA"/>
</dbReference>
<organism evidence="1">
    <name type="scientific">mine drainage metagenome</name>
    <dbReference type="NCBI Taxonomy" id="410659"/>
    <lineage>
        <taxon>unclassified sequences</taxon>
        <taxon>metagenomes</taxon>
        <taxon>ecological metagenomes</taxon>
    </lineage>
</organism>
<proteinExistence type="predicted"/>
<sequence>MKPKETIPPKWNAHNAKEFFSSSLESIFSDEICVQSRYSADDIVRVIRNAITMNEYVETYVKNNPSIRTPSADTI</sequence>
<reference evidence="1" key="2">
    <citation type="journal article" date="2014" name="ISME J.">
        <title>Microbial stratification in low pH oxic and suboxic macroscopic growths along an acid mine drainage.</title>
        <authorList>
            <person name="Mendez-Garcia C."/>
            <person name="Mesa V."/>
            <person name="Sprenger R.R."/>
            <person name="Richter M."/>
            <person name="Diez M.S."/>
            <person name="Solano J."/>
            <person name="Bargiela R."/>
            <person name="Golyshina O.V."/>
            <person name="Manteca A."/>
            <person name="Ramos J.L."/>
            <person name="Gallego J.R."/>
            <person name="Llorente I."/>
            <person name="Martins Dos Santos V.A."/>
            <person name="Jensen O.N."/>
            <person name="Pelaez A.I."/>
            <person name="Sanchez J."/>
            <person name="Ferrer M."/>
        </authorList>
    </citation>
    <scope>NUCLEOTIDE SEQUENCE</scope>
</reference>
<evidence type="ECO:0000313" key="1">
    <source>
        <dbReference type="EMBL" id="EQD44923.1"/>
    </source>
</evidence>
<accession>T0ZJS1</accession>
<name>T0ZJS1_9ZZZZ</name>
<dbReference type="AlphaFoldDB" id="T0ZJS1"/>
<comment type="caution">
    <text evidence="1">The sequence shown here is derived from an EMBL/GenBank/DDBJ whole genome shotgun (WGS) entry which is preliminary data.</text>
</comment>
<gene>
    <name evidence="1" type="ORF">B1B_13300</name>
</gene>
<reference evidence="1" key="1">
    <citation type="submission" date="2013-08" db="EMBL/GenBank/DDBJ databases">
        <authorList>
            <person name="Mendez C."/>
            <person name="Richter M."/>
            <person name="Ferrer M."/>
            <person name="Sanchez J."/>
        </authorList>
    </citation>
    <scope>NUCLEOTIDE SEQUENCE</scope>
</reference>
<feature type="non-terminal residue" evidence="1">
    <location>
        <position position="75"/>
    </location>
</feature>
<protein>
    <submittedName>
        <fullName evidence="1">Uncharacterized protein</fullName>
    </submittedName>
</protein>